<dbReference type="AlphaFoldDB" id="D6XWK0"/>
<accession>D6XWK0</accession>
<keyword evidence="10" id="KW-0411">Iron-sulfur</keyword>
<evidence type="ECO:0000313" key="14">
    <source>
        <dbReference type="Proteomes" id="UP000000271"/>
    </source>
</evidence>
<dbReference type="Proteomes" id="UP000000271">
    <property type="component" value="Chromosome"/>
</dbReference>
<evidence type="ECO:0000256" key="12">
    <source>
        <dbReference type="PIRNR" id="PIRNR000368"/>
    </source>
</evidence>
<keyword evidence="8 12" id="KW-0560">Oxidoreductase</keyword>
<evidence type="ECO:0000256" key="8">
    <source>
        <dbReference type="ARBA" id="ARBA00023002"/>
    </source>
</evidence>
<evidence type="ECO:0000256" key="7">
    <source>
        <dbReference type="ARBA" id="ARBA00022723"/>
    </source>
</evidence>
<dbReference type="InterPro" id="IPR058240">
    <property type="entry name" value="rSAM_sf"/>
</dbReference>
<dbReference type="PIRSF" id="PIRSF000368">
    <property type="entry name" value="NrdG"/>
    <property type="match status" value="1"/>
</dbReference>
<dbReference type="PROSITE" id="PS01087">
    <property type="entry name" value="RADICAL_ACTIVATING"/>
    <property type="match status" value="1"/>
</dbReference>
<reference evidence="13" key="1">
    <citation type="submission" date="2009-10" db="EMBL/GenBank/DDBJ databases">
        <title>Complete sequence of Bacillus selenitireducens MLS10.</title>
        <authorList>
            <consortium name="US DOE Joint Genome Institute"/>
            <person name="Lucas S."/>
            <person name="Copeland A."/>
            <person name="Lapidus A."/>
            <person name="Glavina del Rio T."/>
            <person name="Dalin E."/>
            <person name="Tice H."/>
            <person name="Bruce D."/>
            <person name="Goodwin L."/>
            <person name="Pitluck S."/>
            <person name="Sims D."/>
            <person name="Brettin T."/>
            <person name="Detter J.C."/>
            <person name="Han C."/>
            <person name="Larimer F."/>
            <person name="Land M."/>
            <person name="Hauser L."/>
            <person name="Kyrpides N."/>
            <person name="Ovchinnikova G."/>
            <person name="Stolz J."/>
        </authorList>
    </citation>
    <scope>NUCLEOTIDE SEQUENCE [LARGE SCALE GENOMIC DNA]</scope>
    <source>
        <strain evidence="13">MLS10</strain>
    </source>
</reference>
<dbReference type="SFLD" id="SFLDG01066">
    <property type="entry name" value="organic_radical-activating_enz"/>
    <property type="match status" value="1"/>
</dbReference>
<keyword evidence="7" id="KW-0479">Metal-binding</keyword>
<dbReference type="SFLD" id="SFLDG01063">
    <property type="entry name" value="activating_enzymes__group_1"/>
    <property type="match status" value="1"/>
</dbReference>
<comment type="function">
    <text evidence="2 12">Activation of anaerobic ribonucleoside-triphosphate reductase under anaerobic conditions by generation of an organic free radical, using S-adenosylmethionine and reduced flavodoxin as cosubstrates to produce 5'-deoxy-adenosine.</text>
</comment>
<dbReference type="Gene3D" id="3.20.20.70">
    <property type="entry name" value="Aldolase class I"/>
    <property type="match status" value="1"/>
</dbReference>
<evidence type="ECO:0000256" key="11">
    <source>
        <dbReference type="ARBA" id="ARBA00047365"/>
    </source>
</evidence>
<evidence type="ECO:0000256" key="5">
    <source>
        <dbReference type="ARBA" id="ARBA00022485"/>
    </source>
</evidence>
<dbReference type="HOGENOM" id="CLU_089926_0_0_9"/>
<dbReference type="PANTHER" id="PTHR30352">
    <property type="entry name" value="PYRUVATE FORMATE-LYASE-ACTIVATING ENZYME"/>
    <property type="match status" value="1"/>
</dbReference>
<evidence type="ECO:0000256" key="4">
    <source>
        <dbReference type="ARBA" id="ARBA00014281"/>
    </source>
</evidence>
<comment type="catalytic activity">
    <reaction evidence="11">
        <text>glycyl-[protein] + reduced [flavodoxin] + S-adenosyl-L-methionine = glycin-2-yl radical-[protein] + semiquinone [flavodoxin] + 5'-deoxyadenosine + L-methionine + H(+)</text>
        <dbReference type="Rhea" id="RHEA:61976"/>
        <dbReference type="Rhea" id="RHEA-COMP:10622"/>
        <dbReference type="Rhea" id="RHEA-COMP:14480"/>
        <dbReference type="Rhea" id="RHEA-COMP:15993"/>
        <dbReference type="Rhea" id="RHEA-COMP:15994"/>
        <dbReference type="ChEBI" id="CHEBI:15378"/>
        <dbReference type="ChEBI" id="CHEBI:17319"/>
        <dbReference type="ChEBI" id="CHEBI:29947"/>
        <dbReference type="ChEBI" id="CHEBI:32722"/>
        <dbReference type="ChEBI" id="CHEBI:57618"/>
        <dbReference type="ChEBI" id="CHEBI:57844"/>
        <dbReference type="ChEBI" id="CHEBI:59789"/>
        <dbReference type="ChEBI" id="CHEBI:140311"/>
    </reaction>
</comment>
<keyword evidence="14" id="KW-1185">Reference proteome</keyword>
<dbReference type="SFLD" id="SFLDF00299">
    <property type="entry name" value="anaerobic_ribonucleoside-triph"/>
    <property type="match status" value="1"/>
</dbReference>
<keyword evidence="9" id="KW-0408">Iron</keyword>
<dbReference type="EMBL" id="CP001791">
    <property type="protein sequence ID" value="ADH97842.1"/>
    <property type="molecule type" value="Genomic_DNA"/>
</dbReference>
<evidence type="ECO:0000256" key="10">
    <source>
        <dbReference type="ARBA" id="ARBA00023014"/>
    </source>
</evidence>
<dbReference type="SUPFAM" id="SSF102114">
    <property type="entry name" value="Radical SAM enzymes"/>
    <property type="match status" value="1"/>
</dbReference>
<keyword evidence="6" id="KW-0949">S-adenosyl-L-methionine</keyword>
<organism evidence="13 14">
    <name type="scientific">Bacillus selenitireducens (strain ATCC 700615 / DSM 15326 / MLS10)</name>
    <dbReference type="NCBI Taxonomy" id="439292"/>
    <lineage>
        <taxon>Bacteria</taxon>
        <taxon>Bacillati</taxon>
        <taxon>Bacillota</taxon>
        <taxon>Bacilli</taxon>
        <taxon>Bacillales</taxon>
        <taxon>Bacillaceae</taxon>
        <taxon>Salisediminibacterium</taxon>
    </lineage>
</organism>
<dbReference type="OrthoDB" id="9782387at2"/>
<dbReference type="GO" id="GO:0043365">
    <property type="term" value="F:[formate-C-acetyltransferase]-activating enzyme activity"/>
    <property type="evidence" value="ECO:0007669"/>
    <property type="project" value="InterPro"/>
</dbReference>
<evidence type="ECO:0000313" key="13">
    <source>
        <dbReference type="EMBL" id="ADH97842.1"/>
    </source>
</evidence>
<sequence>MTTAFVLDIRHDSVVDGPGLRSVVFFAGCPHHCLGCHNPDSWIRENGSEQPVSAIIDTLLQNPLSDVTLSGGEPFEQAQAAGLIAKACQKAGKDVWVFTGWTLEALLDRDDPATDLLLVNTDTLVDGPYEQNNPDTGPAFRGSTNQRILTGPFRKPHVLFPPL</sequence>
<keyword evidence="5" id="KW-0004">4Fe-4S</keyword>
<dbReference type="PANTHER" id="PTHR30352:SF2">
    <property type="entry name" value="ANAEROBIC RIBONUCLEOSIDE-TRIPHOSPHATE REDUCTASE-ACTIVATING PROTEIN"/>
    <property type="match status" value="1"/>
</dbReference>
<dbReference type="eggNOG" id="COG0602">
    <property type="taxonomic scope" value="Bacteria"/>
</dbReference>
<evidence type="ECO:0000256" key="6">
    <source>
        <dbReference type="ARBA" id="ARBA00022691"/>
    </source>
</evidence>
<dbReference type="InterPro" id="IPR034457">
    <property type="entry name" value="Organic_radical-activating"/>
</dbReference>
<dbReference type="SFLD" id="SFLDS00029">
    <property type="entry name" value="Radical_SAM"/>
    <property type="match status" value="1"/>
</dbReference>
<dbReference type="STRING" id="439292.Bsel_0302"/>
<evidence type="ECO:0000256" key="2">
    <source>
        <dbReference type="ARBA" id="ARBA00003852"/>
    </source>
</evidence>
<evidence type="ECO:0000256" key="1">
    <source>
        <dbReference type="ARBA" id="ARBA00001966"/>
    </source>
</evidence>
<dbReference type="GO" id="GO:0004748">
    <property type="term" value="F:ribonucleoside-diphosphate reductase activity, thioredoxin disulfide as acceptor"/>
    <property type="evidence" value="ECO:0007669"/>
    <property type="project" value="TreeGrafter"/>
</dbReference>
<name>D6XWK0_BACIE</name>
<dbReference type="EC" id="1.97.1.-" evidence="12"/>
<protein>
    <recommendedName>
        <fullName evidence="4 12">Anaerobic ribonucleoside-triphosphate reductase-activating protein</fullName>
        <ecNumber evidence="12">1.97.1.-</ecNumber>
    </recommendedName>
</protein>
<dbReference type="InterPro" id="IPR012837">
    <property type="entry name" value="NrdG"/>
</dbReference>
<gene>
    <name evidence="13" type="ordered locus">Bsel_0302</name>
</gene>
<evidence type="ECO:0000256" key="9">
    <source>
        <dbReference type="ARBA" id="ARBA00023004"/>
    </source>
</evidence>
<dbReference type="InterPro" id="IPR001989">
    <property type="entry name" value="Radical_activat_CS"/>
</dbReference>
<dbReference type="GO" id="GO:0046872">
    <property type="term" value="F:metal ion binding"/>
    <property type="evidence" value="ECO:0007669"/>
    <property type="project" value="UniProtKB-KW"/>
</dbReference>
<dbReference type="InterPro" id="IPR013785">
    <property type="entry name" value="Aldolase_TIM"/>
</dbReference>
<proteinExistence type="inferred from homology"/>
<dbReference type="GO" id="GO:0051539">
    <property type="term" value="F:4 iron, 4 sulfur cluster binding"/>
    <property type="evidence" value="ECO:0007669"/>
    <property type="project" value="UniProtKB-KW"/>
</dbReference>
<evidence type="ECO:0000256" key="3">
    <source>
        <dbReference type="ARBA" id="ARBA00009777"/>
    </source>
</evidence>
<dbReference type="InterPro" id="IPR007197">
    <property type="entry name" value="rSAM"/>
</dbReference>
<dbReference type="RefSeq" id="WP_013171271.1">
    <property type="nucleotide sequence ID" value="NC_014219.1"/>
</dbReference>
<dbReference type="KEGG" id="bse:Bsel_0302"/>
<dbReference type="Pfam" id="PF13353">
    <property type="entry name" value="Fer4_12"/>
    <property type="match status" value="1"/>
</dbReference>
<comment type="cofactor">
    <cofactor evidence="1">
        <name>[4Fe-4S] cluster</name>
        <dbReference type="ChEBI" id="CHEBI:49883"/>
    </cofactor>
</comment>
<comment type="similarity">
    <text evidence="3 12">Belongs to the organic radical-activating enzymes family.</text>
</comment>